<dbReference type="Pfam" id="PF00023">
    <property type="entry name" value="Ank"/>
    <property type="match status" value="1"/>
</dbReference>
<keyword evidence="1" id="KW-0677">Repeat</keyword>
<dbReference type="AlphaFoldDB" id="A0A7S1ASN7"/>
<dbReference type="SMART" id="SM00248">
    <property type="entry name" value="ANK"/>
    <property type="match status" value="3"/>
</dbReference>
<protein>
    <recommendedName>
        <fullName evidence="5">Heterokaryon incompatibility domain-containing protein</fullName>
    </recommendedName>
</protein>
<dbReference type="PANTHER" id="PTHR24198:SF165">
    <property type="entry name" value="ANKYRIN REPEAT-CONTAINING PROTEIN-RELATED"/>
    <property type="match status" value="1"/>
</dbReference>
<dbReference type="PROSITE" id="PS50297">
    <property type="entry name" value="ANK_REP_REGION"/>
    <property type="match status" value="1"/>
</dbReference>
<dbReference type="PANTHER" id="PTHR24198">
    <property type="entry name" value="ANKYRIN REPEAT AND PROTEIN KINASE DOMAIN-CONTAINING PROTEIN"/>
    <property type="match status" value="1"/>
</dbReference>
<evidence type="ECO:0000313" key="4">
    <source>
        <dbReference type="EMBL" id="CAD8863899.1"/>
    </source>
</evidence>
<evidence type="ECO:0000256" key="3">
    <source>
        <dbReference type="PROSITE-ProRule" id="PRU00023"/>
    </source>
</evidence>
<evidence type="ECO:0000256" key="1">
    <source>
        <dbReference type="ARBA" id="ARBA00022737"/>
    </source>
</evidence>
<keyword evidence="2 3" id="KW-0040">ANK repeat</keyword>
<sequence length="558" mass="61995">MGQLQTIAQDGGAKRCETCCRPCGGVPLNIIDAALDEVFPMSCITMDTFLNMERMVSHGELNKMGLLVRPSSTNCVHFVSHEWLSGSHPDPAAVHLRRLQQVFREMSEGNVKQFFSDRDWQMMVERPVAQHDSFAAALEPANFKKVSEHSLSMSVRAGLVWLDFCCIPQFVDYSALHHKHFLEEQKLAMHSLPFYVERSDFFWVLSPTAEHEDFKRDCSFHTWRSRGWCRLEEWANLLSNSSVPPLVVTEAPIITTYGTVAFALDNYNRLERAPCMGDFTCCSQLHCVKTGSQITPIPCDKQVTVHVLRKMYRARVRSQLVEAPVLGLALCGLERMLFAGVENVGTPCLQRGVTGELVEEFVGRVGLSAACAGTDKLQAAVWCQQQVMVHKLVKRLCPGEPLPRDQCGLDAFDVCVLTGNVEAAEALLDTCIGVGLLHLPNRFGATPLQTAAWCGHRDLVQSLLDRRAAVNVRNVSASRLSGWSALHYASVNCHDKCCRLLLHHQAAVSARDAQGVTPLELVTAEKPMVIGNQQTNARSETIRILLEAMTEEEVIATI</sequence>
<evidence type="ECO:0008006" key="5">
    <source>
        <dbReference type="Google" id="ProtNLM"/>
    </source>
</evidence>
<dbReference type="Pfam" id="PF12796">
    <property type="entry name" value="Ank_2"/>
    <property type="match status" value="1"/>
</dbReference>
<dbReference type="InterPro" id="IPR036770">
    <property type="entry name" value="Ankyrin_rpt-contain_sf"/>
</dbReference>
<reference evidence="4" key="1">
    <citation type="submission" date="2021-01" db="EMBL/GenBank/DDBJ databases">
        <authorList>
            <person name="Corre E."/>
            <person name="Pelletier E."/>
            <person name="Niang G."/>
            <person name="Scheremetjew M."/>
            <person name="Finn R."/>
            <person name="Kale V."/>
            <person name="Holt S."/>
            <person name="Cochrane G."/>
            <person name="Meng A."/>
            <person name="Brown T."/>
            <person name="Cohen L."/>
        </authorList>
    </citation>
    <scope>NUCLEOTIDE SEQUENCE</scope>
</reference>
<feature type="repeat" description="ANK" evidence="3">
    <location>
        <begin position="481"/>
        <end position="513"/>
    </location>
</feature>
<name>A0A7S1ASN7_NOCSC</name>
<dbReference type="PROSITE" id="PS50088">
    <property type="entry name" value="ANK_REPEAT"/>
    <property type="match status" value="2"/>
</dbReference>
<dbReference type="SUPFAM" id="SSF48403">
    <property type="entry name" value="Ankyrin repeat"/>
    <property type="match status" value="1"/>
</dbReference>
<feature type="repeat" description="ANK" evidence="3">
    <location>
        <begin position="443"/>
        <end position="475"/>
    </location>
</feature>
<proteinExistence type="predicted"/>
<gene>
    <name evidence="4" type="ORF">NSCI0253_LOCUS38254</name>
</gene>
<dbReference type="InterPro" id="IPR002110">
    <property type="entry name" value="Ankyrin_rpt"/>
</dbReference>
<dbReference type="EMBL" id="HBFQ01053812">
    <property type="protein sequence ID" value="CAD8863899.1"/>
    <property type="molecule type" value="Transcribed_RNA"/>
</dbReference>
<organism evidence="4">
    <name type="scientific">Noctiluca scintillans</name>
    <name type="common">Sea sparkle</name>
    <name type="synonym">Red tide dinoflagellate</name>
    <dbReference type="NCBI Taxonomy" id="2966"/>
    <lineage>
        <taxon>Eukaryota</taxon>
        <taxon>Sar</taxon>
        <taxon>Alveolata</taxon>
        <taxon>Dinophyceae</taxon>
        <taxon>Noctilucales</taxon>
        <taxon>Noctilucaceae</taxon>
        <taxon>Noctiluca</taxon>
    </lineage>
</organism>
<evidence type="ECO:0000256" key="2">
    <source>
        <dbReference type="ARBA" id="ARBA00023043"/>
    </source>
</evidence>
<accession>A0A7S1ASN7</accession>
<dbReference type="Gene3D" id="1.25.40.20">
    <property type="entry name" value="Ankyrin repeat-containing domain"/>
    <property type="match status" value="1"/>
</dbReference>